<evidence type="ECO:0000313" key="2">
    <source>
        <dbReference type="EMBL" id="OCT64534.1"/>
    </source>
</evidence>
<protein>
    <recommendedName>
        <fullName evidence="4">Glutamate-rich protein 1</fullName>
    </recommendedName>
</protein>
<evidence type="ECO:0000313" key="3">
    <source>
        <dbReference type="Proteomes" id="UP000694892"/>
    </source>
</evidence>
<feature type="compositionally biased region" description="Basic residues" evidence="1">
    <location>
        <begin position="148"/>
        <end position="162"/>
    </location>
</feature>
<dbReference type="OMA" id="YWITEIL"/>
<name>A0A974H4G9_XENLA</name>
<gene>
    <name evidence="2" type="ORF">XELAEV_18045633mg</name>
</gene>
<dbReference type="EMBL" id="CM004482">
    <property type="protein sequence ID" value="OCT64534.1"/>
    <property type="molecule type" value="Genomic_DNA"/>
</dbReference>
<dbReference type="PANTHER" id="PTHR22444">
    <property type="entry name" value="GLUTAMATE-RICH PROTEIN 1"/>
    <property type="match status" value="1"/>
</dbReference>
<dbReference type="PANTHER" id="PTHR22444:SF1">
    <property type="entry name" value="GLUTAMATE-RICH PROTEIN 1"/>
    <property type="match status" value="1"/>
</dbReference>
<dbReference type="AlphaFoldDB" id="A0A974H4G9"/>
<feature type="compositionally biased region" description="Basic and acidic residues" evidence="1">
    <location>
        <begin position="163"/>
        <end position="174"/>
    </location>
</feature>
<accession>A0A974H4G9</accession>
<feature type="compositionally biased region" description="Polar residues" evidence="1">
    <location>
        <begin position="121"/>
        <end position="146"/>
    </location>
</feature>
<dbReference type="InterPro" id="IPR026719">
    <property type="entry name" value="ERICH1"/>
</dbReference>
<evidence type="ECO:0000256" key="1">
    <source>
        <dbReference type="SAM" id="MobiDB-lite"/>
    </source>
</evidence>
<feature type="region of interest" description="Disordered" evidence="1">
    <location>
        <begin position="59"/>
        <end position="202"/>
    </location>
</feature>
<evidence type="ECO:0008006" key="4">
    <source>
        <dbReference type="Google" id="ProtNLM"/>
    </source>
</evidence>
<organism evidence="2 3">
    <name type="scientific">Xenopus laevis</name>
    <name type="common">African clawed frog</name>
    <dbReference type="NCBI Taxonomy" id="8355"/>
    <lineage>
        <taxon>Eukaryota</taxon>
        <taxon>Metazoa</taxon>
        <taxon>Chordata</taxon>
        <taxon>Craniata</taxon>
        <taxon>Vertebrata</taxon>
        <taxon>Euteleostomi</taxon>
        <taxon>Amphibia</taxon>
        <taxon>Batrachia</taxon>
        <taxon>Anura</taxon>
        <taxon>Pipoidea</taxon>
        <taxon>Pipidae</taxon>
        <taxon>Xenopodinae</taxon>
        <taxon>Xenopus</taxon>
        <taxon>Xenopus</taxon>
    </lineage>
</organism>
<proteinExistence type="predicted"/>
<feature type="compositionally biased region" description="Basic residues" evidence="1">
    <location>
        <begin position="109"/>
        <end position="120"/>
    </location>
</feature>
<dbReference type="Proteomes" id="UP000694892">
    <property type="component" value="Chromosome 9_10L"/>
</dbReference>
<sequence length="306" mass="34231">MSSNRTKVFVSNVLKRLYPEEADCEDSTSRLLRANLPCEEKAETTSSQEDTEQIQVVFPPDEGKEAAPKIYTVLPPPQGYVPSSRHECECSAPSDHSGDDEDTGEGHAARKRRRRKKNRKVTNSLNPETEMNSTQAETPASDQSTISKSKKRKLQRKRQKERKKADTTDSRDTDPPNISDSKGDDTVKSPGGTASEEDQREKAKELLEFLQATQEIYITDRSTNSSASIHVILETLDIMETGDFPSSDVTLLHHIKTLLLLQDTDGSEEALANFKENSSLPADQRSAICSLFHYWIAHILPLQSKE</sequence>
<reference evidence="3" key="1">
    <citation type="journal article" date="2016" name="Nature">
        <title>Genome evolution in the allotetraploid frog Xenopus laevis.</title>
        <authorList>
            <person name="Session A.M."/>
            <person name="Uno Y."/>
            <person name="Kwon T."/>
            <person name="Chapman J.A."/>
            <person name="Toyoda A."/>
            <person name="Takahashi S."/>
            <person name="Fukui A."/>
            <person name="Hikosaka A."/>
            <person name="Suzuki A."/>
            <person name="Kondo M."/>
            <person name="van Heeringen S.J."/>
            <person name="Quigley I."/>
            <person name="Heinz S."/>
            <person name="Ogino H."/>
            <person name="Ochi H."/>
            <person name="Hellsten U."/>
            <person name="Lyons J.B."/>
            <person name="Simakov O."/>
            <person name="Putnam N."/>
            <person name="Stites J."/>
            <person name="Kuroki Y."/>
            <person name="Tanaka T."/>
            <person name="Michiue T."/>
            <person name="Watanabe M."/>
            <person name="Bogdanovic O."/>
            <person name="Lister R."/>
            <person name="Georgiou G."/>
            <person name="Paranjpe S.S."/>
            <person name="van Kruijsbergen I."/>
            <person name="Shu S."/>
            <person name="Carlson J."/>
            <person name="Kinoshita T."/>
            <person name="Ohta Y."/>
            <person name="Mawaribuchi S."/>
            <person name="Jenkins J."/>
            <person name="Grimwood J."/>
            <person name="Schmutz J."/>
            <person name="Mitros T."/>
            <person name="Mozaffari S.V."/>
            <person name="Suzuki Y."/>
            <person name="Haramoto Y."/>
            <person name="Yamamoto T.S."/>
            <person name="Takagi C."/>
            <person name="Heald R."/>
            <person name="Miller K."/>
            <person name="Haudenschild C."/>
            <person name="Kitzman J."/>
            <person name="Nakayama T."/>
            <person name="Izutsu Y."/>
            <person name="Robert J."/>
            <person name="Fortriede J."/>
            <person name="Burns K."/>
            <person name="Lotay V."/>
            <person name="Karimi K."/>
            <person name="Yasuoka Y."/>
            <person name="Dichmann D.S."/>
            <person name="Flajnik M.F."/>
            <person name="Houston D.W."/>
            <person name="Shendure J."/>
            <person name="DuPasquier L."/>
            <person name="Vize P.D."/>
            <person name="Zorn A.M."/>
            <person name="Ito M."/>
            <person name="Marcotte E.M."/>
            <person name="Wallingford J.B."/>
            <person name="Ito Y."/>
            <person name="Asashima M."/>
            <person name="Ueno N."/>
            <person name="Matsuda Y."/>
            <person name="Veenstra G.J."/>
            <person name="Fujiyama A."/>
            <person name="Harland R.M."/>
            <person name="Taira M."/>
            <person name="Rokhsar D.S."/>
        </authorList>
    </citation>
    <scope>NUCLEOTIDE SEQUENCE [LARGE SCALE GENOMIC DNA]</scope>
    <source>
        <strain evidence="3">J</strain>
    </source>
</reference>